<evidence type="ECO:0000313" key="2">
    <source>
        <dbReference type="WBParaSite" id="Hba_01479"/>
    </source>
</evidence>
<proteinExistence type="predicted"/>
<sequence length="70" mass="7771">MKKSAEEHASGKRAPAVLFSPGGHQLLTSLNGACDSFVLKFTVPMLDIPSEYHFLLIIRSTNFIRLIKNI</sequence>
<organism evidence="1 2">
    <name type="scientific">Heterorhabditis bacteriophora</name>
    <name type="common">Entomopathogenic nematode worm</name>
    <dbReference type="NCBI Taxonomy" id="37862"/>
    <lineage>
        <taxon>Eukaryota</taxon>
        <taxon>Metazoa</taxon>
        <taxon>Ecdysozoa</taxon>
        <taxon>Nematoda</taxon>
        <taxon>Chromadorea</taxon>
        <taxon>Rhabditida</taxon>
        <taxon>Rhabditina</taxon>
        <taxon>Rhabditomorpha</taxon>
        <taxon>Strongyloidea</taxon>
        <taxon>Heterorhabditidae</taxon>
        <taxon>Heterorhabditis</taxon>
    </lineage>
</organism>
<accession>A0A1I7W9Z6</accession>
<evidence type="ECO:0000313" key="1">
    <source>
        <dbReference type="Proteomes" id="UP000095283"/>
    </source>
</evidence>
<protein>
    <submittedName>
        <fullName evidence="2">Transducin/WD40 repeat-like superfamily protein</fullName>
    </submittedName>
</protein>
<keyword evidence="1" id="KW-1185">Reference proteome</keyword>
<dbReference type="Proteomes" id="UP000095283">
    <property type="component" value="Unplaced"/>
</dbReference>
<dbReference type="AlphaFoldDB" id="A0A1I7W9Z6"/>
<reference evidence="2" key="1">
    <citation type="submission" date="2016-11" db="UniProtKB">
        <authorList>
            <consortium name="WormBaseParasite"/>
        </authorList>
    </citation>
    <scope>IDENTIFICATION</scope>
</reference>
<dbReference type="WBParaSite" id="Hba_01479">
    <property type="protein sequence ID" value="Hba_01479"/>
    <property type="gene ID" value="Hba_01479"/>
</dbReference>
<name>A0A1I7W9Z6_HETBA</name>